<dbReference type="PROSITE" id="PS51085">
    <property type="entry name" value="2FE2S_FER_2"/>
    <property type="match status" value="1"/>
</dbReference>
<evidence type="ECO:0000256" key="2">
    <source>
        <dbReference type="ARBA" id="ARBA00022630"/>
    </source>
</evidence>
<dbReference type="SUPFAM" id="SSF54292">
    <property type="entry name" value="2Fe-2S ferredoxin-like"/>
    <property type="match status" value="1"/>
</dbReference>
<feature type="domain" description="2Fe-2S ferredoxin-type" evidence="9">
    <location>
        <begin position="262"/>
        <end position="351"/>
    </location>
</feature>
<evidence type="ECO:0000256" key="1">
    <source>
        <dbReference type="ARBA" id="ARBA00001974"/>
    </source>
</evidence>
<dbReference type="Pfam" id="PF00175">
    <property type="entry name" value="NAD_binding_1"/>
    <property type="match status" value="1"/>
</dbReference>
<keyword evidence="6 11" id="KW-0560">Oxidoreductase</keyword>
<dbReference type="Pfam" id="PF00970">
    <property type="entry name" value="FAD_binding_6"/>
    <property type="match status" value="1"/>
</dbReference>
<dbReference type="OrthoDB" id="9796486at2"/>
<dbReference type="AlphaFoldDB" id="A0A7K0BV39"/>
<dbReference type="PANTHER" id="PTHR47354">
    <property type="entry name" value="NADH OXIDOREDUCTASE HCR"/>
    <property type="match status" value="1"/>
</dbReference>
<evidence type="ECO:0000256" key="3">
    <source>
        <dbReference type="ARBA" id="ARBA00022714"/>
    </source>
</evidence>
<sequence length="351" mass="37316">MRAPVEFHKLRVTRVERICADALTVTFEPPGGRSYAHAPGQFLTFRFARDGVEERRSYSICSPAGGELRIGVRRVRGGLFSDGILPSLSPGDELEAMAPQGLFTPPPESRDGHHGFIAAGSGITPVLSIIGTLLAGSPEARVSLIYGNRTTRSVMLADELADLKDRYRDRLHVVHVLSRESGAAPLLSGRLDAGRLGDLLDRVVDAASVGHWWLCGPEGMLAAAGRTLLDRGVPPEAVHVELFYSEGPPPPPPEDEPEIIGAKATLILAGRASTVGLPPGVSILEGALRSRTDLPFACRSGVCGTCRAKLVDGGTRQLTSFALSRPDLAEGFVLTCQAVPTSDEVTVDFDA</sequence>
<evidence type="ECO:0000256" key="7">
    <source>
        <dbReference type="ARBA" id="ARBA00023004"/>
    </source>
</evidence>
<keyword evidence="7" id="KW-0408">Iron</keyword>
<dbReference type="InterPro" id="IPR017927">
    <property type="entry name" value="FAD-bd_FR_type"/>
</dbReference>
<dbReference type="EC" id="1.-.-.-" evidence="11"/>
<evidence type="ECO:0000259" key="9">
    <source>
        <dbReference type="PROSITE" id="PS51085"/>
    </source>
</evidence>
<dbReference type="PROSITE" id="PS00197">
    <property type="entry name" value="2FE2S_FER_1"/>
    <property type="match status" value="1"/>
</dbReference>
<reference evidence="11 12" key="1">
    <citation type="submission" date="2019-10" db="EMBL/GenBank/DDBJ databases">
        <title>Actinomadura rubteroloni sp. nov. and Actinomadura macrotermitis sp. nov., isolated from the gut of fungus growing-termite Macrotermes natalensis.</title>
        <authorList>
            <person name="Benndorf R."/>
            <person name="Martin K."/>
            <person name="Kuefner M."/>
            <person name="De Beer W."/>
            <person name="Kaster A.-K."/>
            <person name="Vollmers J."/>
            <person name="Poulsen M."/>
            <person name="Beemelmanns C."/>
        </authorList>
    </citation>
    <scope>NUCLEOTIDE SEQUENCE [LARGE SCALE GENOMIC DNA]</scope>
    <source>
        <strain evidence="11 12">RB68</strain>
    </source>
</reference>
<dbReference type="InterPro" id="IPR001041">
    <property type="entry name" value="2Fe-2S_ferredoxin-type"/>
</dbReference>
<evidence type="ECO:0000313" key="12">
    <source>
        <dbReference type="Proteomes" id="UP000487268"/>
    </source>
</evidence>
<dbReference type="GO" id="GO:0046872">
    <property type="term" value="F:metal ion binding"/>
    <property type="evidence" value="ECO:0007669"/>
    <property type="project" value="UniProtKB-KW"/>
</dbReference>
<organism evidence="11 12">
    <name type="scientific">Actinomadura macrotermitis</name>
    <dbReference type="NCBI Taxonomy" id="2585200"/>
    <lineage>
        <taxon>Bacteria</taxon>
        <taxon>Bacillati</taxon>
        <taxon>Actinomycetota</taxon>
        <taxon>Actinomycetes</taxon>
        <taxon>Streptosporangiales</taxon>
        <taxon>Thermomonosporaceae</taxon>
        <taxon>Actinomadura</taxon>
    </lineage>
</organism>
<keyword evidence="12" id="KW-1185">Reference proteome</keyword>
<dbReference type="InterPro" id="IPR039261">
    <property type="entry name" value="FNR_nucleotide-bd"/>
</dbReference>
<dbReference type="SUPFAM" id="SSF63380">
    <property type="entry name" value="Riboflavin synthase domain-like"/>
    <property type="match status" value="1"/>
</dbReference>
<dbReference type="Pfam" id="PF00111">
    <property type="entry name" value="Fer2"/>
    <property type="match status" value="1"/>
</dbReference>
<protein>
    <submittedName>
        <fullName evidence="11">1,2-phenylacetyl-CoA epoxidase, subunit E</fullName>
        <ecNumber evidence="11">1.-.-.-</ecNumber>
    </submittedName>
</protein>
<evidence type="ECO:0000256" key="6">
    <source>
        <dbReference type="ARBA" id="ARBA00023002"/>
    </source>
</evidence>
<dbReference type="CDD" id="cd06214">
    <property type="entry name" value="PA_degradation_oxidoreductase_like"/>
    <property type="match status" value="1"/>
</dbReference>
<keyword evidence="5" id="KW-0274">FAD</keyword>
<dbReference type="Gene3D" id="2.40.30.10">
    <property type="entry name" value="Translation factors"/>
    <property type="match status" value="1"/>
</dbReference>
<dbReference type="PANTHER" id="PTHR47354:SF8">
    <property type="entry name" value="1,2-PHENYLACETYL-COA EPOXIDASE, SUBUNIT E"/>
    <property type="match status" value="1"/>
</dbReference>
<dbReference type="InterPro" id="IPR008333">
    <property type="entry name" value="Cbr1-like_FAD-bd_dom"/>
</dbReference>
<dbReference type="InterPro" id="IPR017938">
    <property type="entry name" value="Riboflavin_synthase-like_b-brl"/>
</dbReference>
<dbReference type="Proteomes" id="UP000487268">
    <property type="component" value="Unassembled WGS sequence"/>
</dbReference>
<evidence type="ECO:0000313" key="11">
    <source>
        <dbReference type="EMBL" id="MQY05070.1"/>
    </source>
</evidence>
<proteinExistence type="predicted"/>
<dbReference type="SUPFAM" id="SSF52343">
    <property type="entry name" value="Ferredoxin reductase-like, C-terminal NADP-linked domain"/>
    <property type="match status" value="1"/>
</dbReference>
<keyword evidence="2" id="KW-0285">Flavoprotein</keyword>
<evidence type="ECO:0000256" key="8">
    <source>
        <dbReference type="ARBA" id="ARBA00023014"/>
    </source>
</evidence>
<dbReference type="InterPro" id="IPR012675">
    <property type="entry name" value="Beta-grasp_dom_sf"/>
</dbReference>
<feature type="domain" description="FAD-binding FR-type" evidence="10">
    <location>
        <begin position="5"/>
        <end position="106"/>
    </location>
</feature>
<dbReference type="GO" id="GO:0016491">
    <property type="term" value="F:oxidoreductase activity"/>
    <property type="evidence" value="ECO:0007669"/>
    <property type="project" value="UniProtKB-KW"/>
</dbReference>
<keyword evidence="4" id="KW-0479">Metal-binding</keyword>
<keyword evidence="8" id="KW-0411">Iron-sulfur</keyword>
<dbReference type="Gene3D" id="3.40.50.80">
    <property type="entry name" value="Nucleotide-binding domain of ferredoxin-NADP reductase (FNR) module"/>
    <property type="match status" value="1"/>
</dbReference>
<keyword evidence="3" id="KW-0001">2Fe-2S</keyword>
<dbReference type="InterPro" id="IPR001433">
    <property type="entry name" value="OxRdtase_FAD/NAD-bd"/>
</dbReference>
<dbReference type="PROSITE" id="PS51384">
    <property type="entry name" value="FAD_FR"/>
    <property type="match status" value="1"/>
</dbReference>
<dbReference type="GO" id="GO:0051537">
    <property type="term" value="F:2 iron, 2 sulfur cluster binding"/>
    <property type="evidence" value="ECO:0007669"/>
    <property type="project" value="UniProtKB-KW"/>
</dbReference>
<dbReference type="RefSeq" id="WP_153533189.1">
    <property type="nucleotide sequence ID" value="NZ_WEGH01000002.1"/>
</dbReference>
<dbReference type="GO" id="GO:0050660">
    <property type="term" value="F:flavin adenine dinucleotide binding"/>
    <property type="evidence" value="ECO:0007669"/>
    <property type="project" value="TreeGrafter"/>
</dbReference>
<name>A0A7K0BV39_9ACTN</name>
<dbReference type="PRINTS" id="PR00410">
    <property type="entry name" value="PHEHYDRXLASE"/>
</dbReference>
<comment type="cofactor">
    <cofactor evidence="1">
        <name>FAD</name>
        <dbReference type="ChEBI" id="CHEBI:57692"/>
    </cofactor>
</comment>
<dbReference type="CDD" id="cd00207">
    <property type="entry name" value="fer2"/>
    <property type="match status" value="1"/>
</dbReference>
<evidence type="ECO:0000256" key="4">
    <source>
        <dbReference type="ARBA" id="ARBA00022723"/>
    </source>
</evidence>
<dbReference type="InterPro" id="IPR036010">
    <property type="entry name" value="2Fe-2S_ferredoxin-like_sf"/>
</dbReference>
<evidence type="ECO:0000259" key="10">
    <source>
        <dbReference type="PROSITE" id="PS51384"/>
    </source>
</evidence>
<dbReference type="InterPro" id="IPR050415">
    <property type="entry name" value="MRET"/>
</dbReference>
<comment type="caution">
    <text evidence="11">The sequence shown here is derived from an EMBL/GenBank/DDBJ whole genome shotgun (WGS) entry which is preliminary data.</text>
</comment>
<gene>
    <name evidence="11" type="primary">paaE_1</name>
    <name evidence="11" type="ORF">ACRB68_31330</name>
</gene>
<dbReference type="InterPro" id="IPR006058">
    <property type="entry name" value="2Fe2S_fd_BS"/>
</dbReference>
<accession>A0A7K0BV39</accession>
<dbReference type="Gene3D" id="3.10.20.30">
    <property type="match status" value="1"/>
</dbReference>
<evidence type="ECO:0000256" key="5">
    <source>
        <dbReference type="ARBA" id="ARBA00022827"/>
    </source>
</evidence>
<dbReference type="EMBL" id="WEGH01000002">
    <property type="protein sequence ID" value="MQY05070.1"/>
    <property type="molecule type" value="Genomic_DNA"/>
</dbReference>